<dbReference type="Proteomes" id="UP000257559">
    <property type="component" value="Chromosome"/>
</dbReference>
<accession>A0A3B0PNW4</accession>
<sequence>MGDRTFEDKRTIRGGFNDTPLRINKYVVEQSEWTKEQIVERADQLSVIALKIW</sequence>
<evidence type="ECO:0000313" key="3">
    <source>
        <dbReference type="Proteomes" id="UP000257559"/>
    </source>
</evidence>
<dbReference type="EMBL" id="LS991951">
    <property type="protein sequence ID" value="SYV97400.1"/>
    <property type="molecule type" value="Genomic_DNA"/>
</dbReference>
<gene>
    <name evidence="2" type="ORF">NCTC10132_00765</name>
</gene>
<protein>
    <recommendedName>
        <fullName evidence="1">GmrSD restriction endonucleases C-terminal domain-containing protein</fullName>
    </recommendedName>
</protein>
<proteinExistence type="predicted"/>
<keyword evidence="3" id="KW-1185">Reference proteome</keyword>
<evidence type="ECO:0000259" key="1">
    <source>
        <dbReference type="Pfam" id="PF07510"/>
    </source>
</evidence>
<feature type="non-terminal residue" evidence="2">
    <location>
        <position position="53"/>
    </location>
</feature>
<dbReference type="AlphaFoldDB" id="A0A3B0PNW4"/>
<feature type="domain" description="GmrSD restriction endonucleases C-terminal" evidence="1">
    <location>
        <begin position="4"/>
        <end position="45"/>
    </location>
</feature>
<name>A0A3B0PNW4_9BACT</name>
<reference evidence="3" key="1">
    <citation type="submission" date="2018-06" db="EMBL/GenBank/DDBJ databases">
        <authorList>
            <consortium name="Pathogen Informatics"/>
        </authorList>
    </citation>
    <scope>NUCLEOTIDE SEQUENCE [LARGE SCALE GENOMIC DNA]</scope>
    <source>
        <strain evidence="3">NCTC10132</strain>
    </source>
</reference>
<dbReference type="Pfam" id="PF07510">
    <property type="entry name" value="GmrSD_C"/>
    <property type="match status" value="1"/>
</dbReference>
<organism evidence="2 3">
    <name type="scientific">Mycoplasmopsis edwardii</name>
    <dbReference type="NCBI Taxonomy" id="53558"/>
    <lineage>
        <taxon>Bacteria</taxon>
        <taxon>Bacillati</taxon>
        <taxon>Mycoplasmatota</taxon>
        <taxon>Mycoplasmoidales</taxon>
        <taxon>Metamycoplasmataceae</taxon>
        <taxon>Mycoplasmopsis</taxon>
    </lineage>
</organism>
<dbReference type="InterPro" id="IPR011089">
    <property type="entry name" value="GmrSD_C"/>
</dbReference>
<evidence type="ECO:0000313" key="2">
    <source>
        <dbReference type="EMBL" id="SYV97400.1"/>
    </source>
</evidence>
<dbReference type="KEGG" id="medw:NCTC10132_00765"/>